<gene>
    <name evidence="2" type="ORF">R5R35_007276</name>
</gene>
<sequence length="102" mass="10895">MRDAHFSACAPLRRRRRRLPLFLQGADNSRPEQRRGRGWEWGGGGGRKDVEGAAAEGSPSPPPASVLVAGREPSSAARAAADFADSTFQQDRLSGHFGSPVP</sequence>
<organism evidence="2 3">
    <name type="scientific">Gryllus longicercus</name>
    <dbReference type="NCBI Taxonomy" id="2509291"/>
    <lineage>
        <taxon>Eukaryota</taxon>
        <taxon>Metazoa</taxon>
        <taxon>Ecdysozoa</taxon>
        <taxon>Arthropoda</taxon>
        <taxon>Hexapoda</taxon>
        <taxon>Insecta</taxon>
        <taxon>Pterygota</taxon>
        <taxon>Neoptera</taxon>
        <taxon>Polyneoptera</taxon>
        <taxon>Orthoptera</taxon>
        <taxon>Ensifera</taxon>
        <taxon>Gryllidea</taxon>
        <taxon>Grylloidea</taxon>
        <taxon>Gryllidae</taxon>
        <taxon>Gryllinae</taxon>
        <taxon>Gryllus</taxon>
    </lineage>
</organism>
<feature type="region of interest" description="Disordered" evidence="1">
    <location>
        <begin position="23"/>
        <end position="80"/>
    </location>
</feature>
<proteinExistence type="predicted"/>
<evidence type="ECO:0000256" key="1">
    <source>
        <dbReference type="SAM" id="MobiDB-lite"/>
    </source>
</evidence>
<evidence type="ECO:0000313" key="3">
    <source>
        <dbReference type="Proteomes" id="UP001378592"/>
    </source>
</evidence>
<dbReference type="EMBL" id="JAZDUA010000046">
    <property type="protein sequence ID" value="KAK7871078.1"/>
    <property type="molecule type" value="Genomic_DNA"/>
</dbReference>
<protein>
    <submittedName>
        <fullName evidence="2">Uncharacterized protein</fullName>
    </submittedName>
</protein>
<keyword evidence="3" id="KW-1185">Reference proteome</keyword>
<accession>A0AAN9Z7D4</accession>
<dbReference type="Proteomes" id="UP001378592">
    <property type="component" value="Unassembled WGS sequence"/>
</dbReference>
<feature type="compositionally biased region" description="Basic and acidic residues" evidence="1">
    <location>
        <begin position="29"/>
        <end position="38"/>
    </location>
</feature>
<dbReference type="AlphaFoldDB" id="A0AAN9Z7D4"/>
<comment type="caution">
    <text evidence="2">The sequence shown here is derived from an EMBL/GenBank/DDBJ whole genome shotgun (WGS) entry which is preliminary data.</text>
</comment>
<name>A0AAN9Z7D4_9ORTH</name>
<reference evidence="2 3" key="1">
    <citation type="submission" date="2024-03" db="EMBL/GenBank/DDBJ databases">
        <title>The genome assembly and annotation of the cricket Gryllus longicercus Weissman &amp; Gray.</title>
        <authorList>
            <person name="Szrajer S."/>
            <person name="Gray D."/>
            <person name="Ylla G."/>
        </authorList>
    </citation>
    <scope>NUCLEOTIDE SEQUENCE [LARGE SCALE GENOMIC DNA]</scope>
    <source>
        <strain evidence="2">DAG 2021-001</strain>
        <tissue evidence="2">Whole body minus gut</tissue>
    </source>
</reference>
<evidence type="ECO:0000313" key="2">
    <source>
        <dbReference type="EMBL" id="KAK7871078.1"/>
    </source>
</evidence>